<protein>
    <recommendedName>
        <fullName evidence="3">DUF3592 domain-containing protein</fullName>
    </recommendedName>
</protein>
<dbReference type="EMBL" id="MN740545">
    <property type="protein sequence ID" value="QHS77356.1"/>
    <property type="molecule type" value="Genomic_DNA"/>
</dbReference>
<name>A0A6C0ACA8_9ZZZZ</name>
<organism evidence="2">
    <name type="scientific">viral metagenome</name>
    <dbReference type="NCBI Taxonomy" id="1070528"/>
    <lineage>
        <taxon>unclassified sequences</taxon>
        <taxon>metagenomes</taxon>
        <taxon>organismal metagenomes</taxon>
    </lineage>
</organism>
<proteinExistence type="predicted"/>
<feature type="transmembrane region" description="Helical" evidence="1">
    <location>
        <begin position="20"/>
        <end position="39"/>
    </location>
</feature>
<evidence type="ECO:0008006" key="3">
    <source>
        <dbReference type="Google" id="ProtNLM"/>
    </source>
</evidence>
<accession>A0A6C0ACA8</accession>
<evidence type="ECO:0000313" key="2">
    <source>
        <dbReference type="EMBL" id="QHS77356.1"/>
    </source>
</evidence>
<reference evidence="2" key="1">
    <citation type="journal article" date="2020" name="Nature">
        <title>Giant virus diversity and host interactions through global metagenomics.</title>
        <authorList>
            <person name="Schulz F."/>
            <person name="Roux S."/>
            <person name="Paez-Espino D."/>
            <person name="Jungbluth S."/>
            <person name="Walsh D.A."/>
            <person name="Denef V.J."/>
            <person name="McMahon K.D."/>
            <person name="Konstantinidis K.T."/>
            <person name="Eloe-Fadrosh E.A."/>
            <person name="Kyrpides N.C."/>
            <person name="Woyke T."/>
        </authorList>
    </citation>
    <scope>NUCLEOTIDE SEQUENCE</scope>
    <source>
        <strain evidence="2">GVMAG-S-1004661-13</strain>
    </source>
</reference>
<dbReference type="AlphaFoldDB" id="A0A6C0ACA8"/>
<keyword evidence="1" id="KW-1133">Transmembrane helix</keyword>
<evidence type="ECO:0000256" key="1">
    <source>
        <dbReference type="SAM" id="Phobius"/>
    </source>
</evidence>
<keyword evidence="1" id="KW-0472">Membrane</keyword>
<keyword evidence="1" id="KW-0812">Transmembrane</keyword>
<sequence length="159" mass="17723">MNNAVNAVGDVSGVYFQWRFYLSVFVAIIMVLSSVYLIFFKKDNKTVHVTGVVDDQYCVSGRSGTNCNIRVIYKFQNKEYKTNVTSSSISLKGDNIELYIDPSQPDNPTVTTPGTIKMMGYGLSVMAILMVGVSYLIYRATKADKGFANFMLLSSFLSR</sequence>
<feature type="transmembrane region" description="Helical" evidence="1">
    <location>
        <begin position="118"/>
        <end position="138"/>
    </location>
</feature>